<dbReference type="SUPFAM" id="SSF52540">
    <property type="entry name" value="P-loop containing nucleoside triphosphate hydrolases"/>
    <property type="match status" value="2"/>
</dbReference>
<feature type="binding site" evidence="11">
    <location>
        <begin position="10"/>
        <end position="15"/>
    </location>
    <ligand>
        <name>substrate</name>
    </ligand>
</feature>
<accession>A0ABM7SFA4</accession>
<dbReference type="Gene3D" id="3.40.50.300">
    <property type="entry name" value="P-loop containing nucleotide triphosphate hydrolases"/>
    <property type="match status" value="1"/>
</dbReference>
<comment type="catalytic activity">
    <reaction evidence="10 11 12">
        <text>adenosine(37) in tRNA + dimethylallyl diphosphate = N(6)-dimethylallyladenosine(37) in tRNA + diphosphate</text>
        <dbReference type="Rhea" id="RHEA:26482"/>
        <dbReference type="Rhea" id="RHEA-COMP:10162"/>
        <dbReference type="Rhea" id="RHEA-COMP:10375"/>
        <dbReference type="ChEBI" id="CHEBI:33019"/>
        <dbReference type="ChEBI" id="CHEBI:57623"/>
        <dbReference type="ChEBI" id="CHEBI:74411"/>
        <dbReference type="ChEBI" id="CHEBI:74415"/>
        <dbReference type="EC" id="2.5.1.75"/>
    </reaction>
</comment>
<evidence type="ECO:0000256" key="4">
    <source>
        <dbReference type="ARBA" id="ARBA00011245"/>
    </source>
</evidence>
<evidence type="ECO:0000313" key="15">
    <source>
        <dbReference type="EMBL" id="BCZ18519.1"/>
    </source>
</evidence>
<gene>
    <name evidence="11 15" type="primary">miaA</name>
    <name evidence="15" type="ORF">NHP190012_01610</name>
</gene>
<sequence>MKIIAIIGASGSGKSALGLEIALCLNTPIVSLDSLSVYKELDIASAKPSPQELALVKHYGVNVLKIPQKNNAQVFKAELERAMLEHEQLLIVGGSGFYLKSVIEGLSPQPTLSQEQEQEILEQIKALKDPHAFLAKIDPTYAKHATDPYRTAQGLKLYFATNTPPSLYFKEHPKEPFKHPIEIFVLALDKPTLYAQIAKRTKCMLKRGMVQEIETLAQKYGTHHQPFKAIGPKECLQYLRGEIKATELESLITTHTCQLAKRQMTFNKGFKNAQFLPSFKLKQAILRLNAPAQ</sequence>
<keyword evidence="5 11" id="KW-0808">Transferase</keyword>
<evidence type="ECO:0000256" key="6">
    <source>
        <dbReference type="ARBA" id="ARBA00022694"/>
    </source>
</evidence>
<keyword evidence="9 11" id="KW-0460">Magnesium</keyword>
<dbReference type="InterPro" id="IPR027417">
    <property type="entry name" value="P-loop_NTPase"/>
</dbReference>
<evidence type="ECO:0000256" key="9">
    <source>
        <dbReference type="ARBA" id="ARBA00022842"/>
    </source>
</evidence>
<dbReference type="InterPro" id="IPR018022">
    <property type="entry name" value="IPT"/>
</dbReference>
<organism evidence="15 16">
    <name type="scientific">Helicobacter gastrofelis</name>
    <dbReference type="NCBI Taxonomy" id="2849642"/>
    <lineage>
        <taxon>Bacteria</taxon>
        <taxon>Pseudomonadati</taxon>
        <taxon>Campylobacterota</taxon>
        <taxon>Epsilonproteobacteria</taxon>
        <taxon>Campylobacterales</taxon>
        <taxon>Helicobacteraceae</taxon>
        <taxon>Helicobacter</taxon>
    </lineage>
</organism>
<comment type="caution">
    <text evidence="11">Lacks conserved residue(s) required for the propagation of feature annotation.</text>
</comment>
<evidence type="ECO:0000256" key="1">
    <source>
        <dbReference type="ARBA" id="ARBA00001946"/>
    </source>
</evidence>
<evidence type="ECO:0000256" key="5">
    <source>
        <dbReference type="ARBA" id="ARBA00022679"/>
    </source>
</evidence>
<feature type="region of interest" description="Interaction with substrate tRNA" evidence="11">
    <location>
        <begin position="33"/>
        <end position="36"/>
    </location>
</feature>
<keyword evidence="6 11" id="KW-0819">tRNA processing</keyword>
<evidence type="ECO:0000256" key="13">
    <source>
        <dbReference type="RuleBase" id="RU003784"/>
    </source>
</evidence>
<proteinExistence type="inferred from homology"/>
<evidence type="ECO:0000256" key="12">
    <source>
        <dbReference type="RuleBase" id="RU003783"/>
    </source>
</evidence>
<evidence type="ECO:0000313" key="16">
    <source>
        <dbReference type="Proteomes" id="UP000826146"/>
    </source>
</evidence>
<keyword evidence="8 11" id="KW-0067">ATP-binding</keyword>
<comment type="cofactor">
    <cofactor evidence="1 11">
        <name>Mg(2+)</name>
        <dbReference type="ChEBI" id="CHEBI:18420"/>
    </cofactor>
</comment>
<evidence type="ECO:0000256" key="10">
    <source>
        <dbReference type="ARBA" id="ARBA00049563"/>
    </source>
</evidence>
<comment type="similarity">
    <text evidence="3 11 14">Belongs to the IPP transferase family.</text>
</comment>
<evidence type="ECO:0000256" key="8">
    <source>
        <dbReference type="ARBA" id="ARBA00022840"/>
    </source>
</evidence>
<dbReference type="Proteomes" id="UP000826146">
    <property type="component" value="Chromosome"/>
</dbReference>
<dbReference type="HAMAP" id="MF_00185">
    <property type="entry name" value="IPP_trans"/>
    <property type="match status" value="1"/>
</dbReference>
<dbReference type="Pfam" id="PF01715">
    <property type="entry name" value="IPPT"/>
    <property type="match status" value="1"/>
</dbReference>
<evidence type="ECO:0000256" key="14">
    <source>
        <dbReference type="RuleBase" id="RU003785"/>
    </source>
</evidence>
<dbReference type="NCBIfam" id="TIGR00174">
    <property type="entry name" value="miaA"/>
    <property type="match status" value="1"/>
</dbReference>
<comment type="subunit">
    <text evidence="4 11">Monomer.</text>
</comment>
<reference evidence="15 16" key="1">
    <citation type="submission" date="2021-07" db="EMBL/GenBank/DDBJ databases">
        <title>Novel Helicobacter sp. Isolated from a cat.</title>
        <authorList>
            <person name="Rimbara E."/>
            <person name="Suzuki M."/>
        </authorList>
    </citation>
    <scope>NUCLEOTIDE SEQUENCE [LARGE SCALE GENOMIC DNA]</scope>
    <source>
        <strain evidence="16">NHP19-012</strain>
    </source>
</reference>
<dbReference type="Gene3D" id="1.10.287.890">
    <property type="entry name" value="Crystal structure of tRNA isopentenylpyrophosphate transferase (bh2366) domain"/>
    <property type="match status" value="1"/>
</dbReference>
<dbReference type="PANTHER" id="PTHR11088">
    <property type="entry name" value="TRNA DIMETHYLALLYLTRANSFERASE"/>
    <property type="match status" value="1"/>
</dbReference>
<name>A0ABM7SFA4_9HELI</name>
<dbReference type="EMBL" id="AP024819">
    <property type="protein sequence ID" value="BCZ18519.1"/>
    <property type="molecule type" value="Genomic_DNA"/>
</dbReference>
<evidence type="ECO:0000256" key="7">
    <source>
        <dbReference type="ARBA" id="ARBA00022741"/>
    </source>
</evidence>
<keyword evidence="16" id="KW-1185">Reference proteome</keyword>
<dbReference type="PANTHER" id="PTHR11088:SF60">
    <property type="entry name" value="TRNA DIMETHYLALLYLTRANSFERASE"/>
    <property type="match status" value="1"/>
</dbReference>
<comment type="function">
    <text evidence="2 11 13">Catalyzes the transfer of a dimethylallyl group onto the adenine at position 37 in tRNAs that read codons beginning with uridine, leading to the formation of N6-(dimethylallyl)adenosine (i(6)A).</text>
</comment>
<dbReference type="InterPro" id="IPR039657">
    <property type="entry name" value="Dimethylallyltransferase"/>
</dbReference>
<protein>
    <recommendedName>
        <fullName evidence="11">tRNA dimethylallyltransferase</fullName>
        <ecNumber evidence="11">2.5.1.75</ecNumber>
    </recommendedName>
    <alternativeName>
        <fullName evidence="11">Dimethylallyl diphosphate:tRNA dimethylallyltransferase</fullName>
        <shortName evidence="11">DMAPP:tRNA dimethylallyltransferase</shortName>
        <shortName evidence="11">DMATase</shortName>
    </alternativeName>
    <alternativeName>
        <fullName evidence="11">Isopentenyl-diphosphate:tRNA isopentenyltransferase</fullName>
        <shortName evidence="11">IPP transferase</shortName>
        <shortName evidence="11">IPPT</shortName>
        <shortName evidence="11">IPTase</shortName>
    </alternativeName>
</protein>
<keyword evidence="7 11" id="KW-0547">Nucleotide-binding</keyword>
<feature type="site" description="Interaction with substrate tRNA" evidence="11">
    <location>
        <position position="95"/>
    </location>
</feature>
<evidence type="ECO:0000256" key="11">
    <source>
        <dbReference type="HAMAP-Rule" id="MF_00185"/>
    </source>
</evidence>
<dbReference type="RefSeq" id="WP_221272047.1">
    <property type="nucleotide sequence ID" value="NZ_AP024819.1"/>
</dbReference>
<evidence type="ECO:0000256" key="2">
    <source>
        <dbReference type="ARBA" id="ARBA00003213"/>
    </source>
</evidence>
<feature type="binding site" evidence="11">
    <location>
        <begin position="8"/>
        <end position="15"/>
    </location>
    <ligand>
        <name>ATP</name>
        <dbReference type="ChEBI" id="CHEBI:30616"/>
    </ligand>
</feature>
<evidence type="ECO:0000256" key="3">
    <source>
        <dbReference type="ARBA" id="ARBA00005842"/>
    </source>
</evidence>
<dbReference type="GO" id="GO:0016740">
    <property type="term" value="F:transferase activity"/>
    <property type="evidence" value="ECO:0007669"/>
    <property type="project" value="UniProtKB-KW"/>
</dbReference>
<dbReference type="EC" id="2.5.1.75" evidence="11"/>